<dbReference type="AlphaFoldDB" id="A0A426YFG7"/>
<accession>A0A426YFG7</accession>
<feature type="compositionally biased region" description="Basic and acidic residues" evidence="1">
    <location>
        <begin position="49"/>
        <end position="62"/>
    </location>
</feature>
<evidence type="ECO:0000313" key="3">
    <source>
        <dbReference type="Proteomes" id="UP000287651"/>
    </source>
</evidence>
<evidence type="ECO:0000256" key="1">
    <source>
        <dbReference type="SAM" id="MobiDB-lite"/>
    </source>
</evidence>
<gene>
    <name evidence="2" type="ORF">B296_00051709</name>
</gene>
<dbReference type="EMBL" id="AMZH03012745">
    <property type="protein sequence ID" value="RRT50478.1"/>
    <property type="molecule type" value="Genomic_DNA"/>
</dbReference>
<dbReference type="Proteomes" id="UP000287651">
    <property type="component" value="Unassembled WGS sequence"/>
</dbReference>
<proteinExistence type="predicted"/>
<reference evidence="2 3" key="1">
    <citation type="journal article" date="2014" name="Agronomy (Basel)">
        <title>A Draft Genome Sequence for Ensete ventricosum, the Drought-Tolerant Tree Against Hunger.</title>
        <authorList>
            <person name="Harrison J."/>
            <person name="Moore K.A."/>
            <person name="Paszkiewicz K."/>
            <person name="Jones T."/>
            <person name="Grant M."/>
            <person name="Ambacheew D."/>
            <person name="Muzemil S."/>
            <person name="Studholme D.J."/>
        </authorList>
    </citation>
    <scope>NUCLEOTIDE SEQUENCE [LARGE SCALE GENOMIC DNA]</scope>
</reference>
<name>A0A426YFG7_ENSVE</name>
<organism evidence="2 3">
    <name type="scientific">Ensete ventricosum</name>
    <name type="common">Abyssinian banana</name>
    <name type="synonym">Musa ensete</name>
    <dbReference type="NCBI Taxonomy" id="4639"/>
    <lineage>
        <taxon>Eukaryota</taxon>
        <taxon>Viridiplantae</taxon>
        <taxon>Streptophyta</taxon>
        <taxon>Embryophyta</taxon>
        <taxon>Tracheophyta</taxon>
        <taxon>Spermatophyta</taxon>
        <taxon>Magnoliopsida</taxon>
        <taxon>Liliopsida</taxon>
        <taxon>Zingiberales</taxon>
        <taxon>Musaceae</taxon>
        <taxon>Ensete</taxon>
    </lineage>
</organism>
<sequence>MTTAHRRRGGLQITITTNVMVTTTRTLSKSMPPFPLSSAAQHTFPMAGDEERRTRETERESDGSENEAMCSAPLVASVALPDDCSLHPRPLLDTAPVTEGLEPRTRRTY</sequence>
<evidence type="ECO:0000313" key="2">
    <source>
        <dbReference type="EMBL" id="RRT50478.1"/>
    </source>
</evidence>
<protein>
    <submittedName>
        <fullName evidence="2">Uncharacterized protein</fullName>
    </submittedName>
</protein>
<comment type="caution">
    <text evidence="2">The sequence shown here is derived from an EMBL/GenBank/DDBJ whole genome shotgun (WGS) entry which is preliminary data.</text>
</comment>
<feature type="region of interest" description="Disordered" evidence="1">
    <location>
        <begin position="29"/>
        <end position="69"/>
    </location>
</feature>
<feature type="region of interest" description="Disordered" evidence="1">
    <location>
        <begin position="86"/>
        <end position="109"/>
    </location>
</feature>